<gene>
    <name evidence="1" type="ORF">PCON_06365</name>
</gene>
<accession>U4L388</accession>
<name>U4L388_PYROM</name>
<evidence type="ECO:0000313" key="2">
    <source>
        <dbReference type="Proteomes" id="UP000018144"/>
    </source>
</evidence>
<keyword evidence="2" id="KW-1185">Reference proteome</keyword>
<evidence type="ECO:0000313" key="1">
    <source>
        <dbReference type="EMBL" id="CCX06778.1"/>
    </source>
</evidence>
<reference evidence="1 2" key="1">
    <citation type="journal article" date="2013" name="PLoS Genet.">
        <title>The genome and development-dependent transcriptomes of Pyronema confluens: a window into fungal evolution.</title>
        <authorList>
            <person name="Traeger S."/>
            <person name="Altegoer F."/>
            <person name="Freitag M."/>
            <person name="Gabaldon T."/>
            <person name="Kempken F."/>
            <person name="Kumar A."/>
            <person name="Marcet-Houben M."/>
            <person name="Poggeler S."/>
            <person name="Stajich J.E."/>
            <person name="Nowrousian M."/>
        </authorList>
    </citation>
    <scope>NUCLEOTIDE SEQUENCE [LARGE SCALE GENOMIC DNA]</scope>
    <source>
        <strain evidence="2">CBS 100304</strain>
        <tissue evidence="1">Vegetative mycelium</tissue>
    </source>
</reference>
<dbReference type="AlphaFoldDB" id="U4L388"/>
<sequence>MFFFSFGVKTTHQSQPWFCFSLPAQPPPSSLPYRNGLPLSYIGSPAWVKPSSIPGTRKGLLATTQINVSVLG</sequence>
<dbReference type="EMBL" id="HF935312">
    <property type="protein sequence ID" value="CCX06778.1"/>
    <property type="molecule type" value="Genomic_DNA"/>
</dbReference>
<proteinExistence type="predicted"/>
<protein>
    <submittedName>
        <fullName evidence="1">Uncharacterized protein</fullName>
    </submittedName>
</protein>
<organism evidence="1 2">
    <name type="scientific">Pyronema omphalodes (strain CBS 100304)</name>
    <name type="common">Pyronema confluens</name>
    <dbReference type="NCBI Taxonomy" id="1076935"/>
    <lineage>
        <taxon>Eukaryota</taxon>
        <taxon>Fungi</taxon>
        <taxon>Dikarya</taxon>
        <taxon>Ascomycota</taxon>
        <taxon>Pezizomycotina</taxon>
        <taxon>Pezizomycetes</taxon>
        <taxon>Pezizales</taxon>
        <taxon>Pyronemataceae</taxon>
        <taxon>Pyronema</taxon>
    </lineage>
</organism>
<dbReference type="Proteomes" id="UP000018144">
    <property type="component" value="Unassembled WGS sequence"/>
</dbReference>